<accession>W9V3E8</accession>
<evidence type="ECO:0000313" key="3">
    <source>
        <dbReference type="Proteomes" id="UP000019460"/>
    </source>
</evidence>
<dbReference type="Proteomes" id="UP000019460">
    <property type="component" value="Unassembled WGS sequence"/>
</dbReference>
<dbReference type="eggNOG" id="ENOG5032RMU">
    <property type="taxonomic scope" value="Bacteria"/>
</dbReference>
<dbReference type="AlphaFoldDB" id="W9V3E8"/>
<protein>
    <submittedName>
        <fullName evidence="2">Uncharacterized protein</fullName>
    </submittedName>
</protein>
<feature type="transmembrane region" description="Helical" evidence="1">
    <location>
        <begin position="20"/>
        <end position="39"/>
    </location>
</feature>
<gene>
    <name evidence="2" type="ORF">D779_3272</name>
</gene>
<keyword evidence="1" id="KW-0472">Membrane</keyword>
<evidence type="ECO:0000256" key="1">
    <source>
        <dbReference type="SAM" id="Phobius"/>
    </source>
</evidence>
<name>W9V3E8_9GAMM</name>
<keyword evidence="1" id="KW-1133">Transmembrane helix</keyword>
<sequence length="152" mass="17216">MDILMRFSLNGPTGRKRPLWIGIGLAIAILATTGGCGAIKKDKMAVTLQAATHGYQSALRWGYYESAYAFVDPKQREDKPMPPDLTGLHLTGYDVVQPPSIKKDEDTATQIVRIEYLYESKQVVKSLTDRQLWQWDADKKTWWLISGLPKFK</sequence>
<keyword evidence="1" id="KW-0812">Transmembrane</keyword>
<organism evidence="2 3">
    <name type="scientific">Imhoffiella purpurea</name>
    <dbReference type="NCBI Taxonomy" id="1249627"/>
    <lineage>
        <taxon>Bacteria</taxon>
        <taxon>Pseudomonadati</taxon>
        <taxon>Pseudomonadota</taxon>
        <taxon>Gammaproteobacteria</taxon>
        <taxon>Chromatiales</taxon>
        <taxon>Chromatiaceae</taxon>
        <taxon>Imhoffiella</taxon>
    </lineage>
</organism>
<comment type="caution">
    <text evidence="2">The sequence shown here is derived from an EMBL/GenBank/DDBJ whole genome shotgun (WGS) entry which is preliminary data.</text>
</comment>
<evidence type="ECO:0000313" key="2">
    <source>
        <dbReference type="EMBL" id="EXJ13829.1"/>
    </source>
</evidence>
<keyword evidence="3" id="KW-1185">Reference proteome</keyword>
<proteinExistence type="predicted"/>
<dbReference type="EMBL" id="AONC01000056">
    <property type="protein sequence ID" value="EXJ13829.1"/>
    <property type="molecule type" value="Genomic_DNA"/>
</dbReference>
<reference evidence="2 3" key="1">
    <citation type="submission" date="2012-11" db="EMBL/GenBank/DDBJ databases">
        <title>Genome assembly of Thiorhodococcus sp. AK35.</title>
        <authorList>
            <person name="Nupur N."/>
            <person name="Khatri I."/>
            <person name="Subramanian S."/>
            <person name="Pinnaka A."/>
        </authorList>
    </citation>
    <scope>NUCLEOTIDE SEQUENCE [LARGE SCALE GENOMIC DNA]</scope>
    <source>
        <strain evidence="2 3">AK35</strain>
    </source>
</reference>